<evidence type="ECO:0000259" key="1">
    <source>
        <dbReference type="Pfam" id="PF00534"/>
    </source>
</evidence>
<dbReference type="GO" id="GO:0016757">
    <property type="term" value="F:glycosyltransferase activity"/>
    <property type="evidence" value="ECO:0007669"/>
    <property type="project" value="InterPro"/>
</dbReference>
<comment type="caution">
    <text evidence="3">The sequence shown here is derived from an EMBL/GenBank/DDBJ whole genome shotgun (WGS) entry which is preliminary data.</text>
</comment>
<dbReference type="Gene3D" id="3.40.50.2000">
    <property type="entry name" value="Glycogen Phosphorylase B"/>
    <property type="match status" value="2"/>
</dbReference>
<dbReference type="PANTHER" id="PTHR12526:SF637">
    <property type="entry name" value="GLYCOSYLTRANSFERASE EPSF-RELATED"/>
    <property type="match status" value="1"/>
</dbReference>
<evidence type="ECO:0000313" key="4">
    <source>
        <dbReference type="Proteomes" id="UP000461730"/>
    </source>
</evidence>
<dbReference type="InterPro" id="IPR001296">
    <property type="entry name" value="Glyco_trans_1"/>
</dbReference>
<dbReference type="NCBIfam" id="NF046085">
    <property type="entry name" value="XrtY_assoc_Gly1"/>
    <property type="match status" value="1"/>
</dbReference>
<accession>A0A7K1UBG2</accession>
<dbReference type="RefSeq" id="WP_157309144.1">
    <property type="nucleotide sequence ID" value="NZ_WRXN01000015.1"/>
</dbReference>
<dbReference type="AlphaFoldDB" id="A0A7K1UBG2"/>
<keyword evidence="4" id="KW-1185">Reference proteome</keyword>
<proteinExistence type="predicted"/>
<dbReference type="Pfam" id="PF13439">
    <property type="entry name" value="Glyco_transf_4"/>
    <property type="match status" value="1"/>
</dbReference>
<dbReference type="Pfam" id="PF00534">
    <property type="entry name" value="Glycos_transf_1"/>
    <property type="match status" value="1"/>
</dbReference>
<evidence type="ECO:0000313" key="3">
    <source>
        <dbReference type="EMBL" id="MVT11724.1"/>
    </source>
</evidence>
<reference evidence="3 4" key="1">
    <citation type="submission" date="2019-12" db="EMBL/GenBank/DDBJ databases">
        <title>Chitinophaga sp. strain ysch24 (GDMCC 1.1355), whole genome shotgun sequence.</title>
        <authorList>
            <person name="Zhang X."/>
        </authorList>
    </citation>
    <scope>NUCLEOTIDE SEQUENCE [LARGE SCALE GENOMIC DNA]</scope>
    <source>
        <strain evidence="4">ysch24</strain>
    </source>
</reference>
<feature type="domain" description="Glycosyltransferase subfamily 4-like N-terminal" evidence="2">
    <location>
        <begin position="25"/>
        <end position="186"/>
    </location>
</feature>
<dbReference type="EMBL" id="WRXN01000015">
    <property type="protein sequence ID" value="MVT11724.1"/>
    <property type="molecule type" value="Genomic_DNA"/>
</dbReference>
<sequence>MNILHIIPSYKPAYVYGGPIYSSSALCEQLVADGHKVTVITTTANGKDELNVPTGVVQQVDGVDTVYFKRYTKDHTHFTPGLIWFLFRNIKKYDAVHIHSWWNLVSIFTLLVCFVRRVRPVVSPRGMLSDYVIQTNHNFQKKVIQGVVGNPLLSKVKFHATSFAEVNEIKKLYPSSQVAEIFNFVNVPELTDIGKNGGSQEELRLLFLSRVDPKKGLELLFEGLSKVAFPYRLTIAGPYKDEYKQQLEQLTHTLGIAGRITWAGPVYGDAKFKLLREHDLMALTSYNENFANIVIESLGMGTPVLISNMVGLSRYISDNDLGWVCTIDPENIKDTLNKVYSERGRLPAMSAAAPVLMKRDFDSKVLVNKYIELYKSK</sequence>
<organism evidence="3 4">
    <name type="scientific">Chitinophaga tropicalis</name>
    <dbReference type="NCBI Taxonomy" id="2683588"/>
    <lineage>
        <taxon>Bacteria</taxon>
        <taxon>Pseudomonadati</taxon>
        <taxon>Bacteroidota</taxon>
        <taxon>Chitinophagia</taxon>
        <taxon>Chitinophagales</taxon>
        <taxon>Chitinophagaceae</taxon>
        <taxon>Chitinophaga</taxon>
    </lineage>
</organism>
<dbReference type="SUPFAM" id="SSF53756">
    <property type="entry name" value="UDP-Glycosyltransferase/glycogen phosphorylase"/>
    <property type="match status" value="1"/>
</dbReference>
<dbReference type="InterPro" id="IPR028098">
    <property type="entry name" value="Glyco_trans_4-like_N"/>
</dbReference>
<keyword evidence="3" id="KW-0808">Transferase</keyword>
<dbReference type="PANTHER" id="PTHR12526">
    <property type="entry name" value="GLYCOSYLTRANSFERASE"/>
    <property type="match status" value="1"/>
</dbReference>
<dbReference type="Proteomes" id="UP000461730">
    <property type="component" value="Unassembled WGS sequence"/>
</dbReference>
<name>A0A7K1UBG2_9BACT</name>
<gene>
    <name evidence="3" type="ORF">GO493_25900</name>
</gene>
<protein>
    <submittedName>
        <fullName evidence="3">Glycosyltransferase</fullName>
    </submittedName>
</protein>
<feature type="domain" description="Glycosyl transferase family 1" evidence="1">
    <location>
        <begin position="196"/>
        <end position="349"/>
    </location>
</feature>
<evidence type="ECO:0000259" key="2">
    <source>
        <dbReference type="Pfam" id="PF13439"/>
    </source>
</evidence>